<dbReference type="InterPro" id="IPR055066">
    <property type="entry name" value="AASDHPPT_N"/>
</dbReference>
<evidence type="ECO:0000313" key="5">
    <source>
        <dbReference type="EMBL" id="PWJ13011.1"/>
    </source>
</evidence>
<dbReference type="RefSeq" id="WP_109726297.1">
    <property type="nucleotide sequence ID" value="NZ_CAMOTJ010000004.1"/>
</dbReference>
<gene>
    <name evidence="5" type="ORF">IE37_01509</name>
</gene>
<reference evidence="5 6" key="1">
    <citation type="submission" date="2018-05" db="EMBL/GenBank/DDBJ databases">
        <title>The Hungate 1000. A catalogue of reference genomes from the rumen microbiome.</title>
        <authorList>
            <person name="Kelly W."/>
        </authorList>
    </citation>
    <scope>NUCLEOTIDE SEQUENCE [LARGE SCALE GENOMIC DNA]</scope>
    <source>
        <strain evidence="5 6">SAb67</strain>
    </source>
</reference>
<protein>
    <submittedName>
        <fullName evidence="5">4'-phosphopantetheinyl transferase</fullName>
    </submittedName>
</protein>
<evidence type="ECO:0000259" key="4">
    <source>
        <dbReference type="Pfam" id="PF22624"/>
    </source>
</evidence>
<comment type="similarity">
    <text evidence="1">Belongs to the P-Pant transferase superfamily. Gsp/Sfp/HetI/AcpT family.</text>
</comment>
<dbReference type="Pfam" id="PF22624">
    <property type="entry name" value="AASDHPPT_N"/>
    <property type="match status" value="1"/>
</dbReference>
<organism evidence="5 6">
    <name type="scientific">Ruminococcus flavefaciens</name>
    <dbReference type="NCBI Taxonomy" id="1265"/>
    <lineage>
        <taxon>Bacteria</taxon>
        <taxon>Bacillati</taxon>
        <taxon>Bacillota</taxon>
        <taxon>Clostridia</taxon>
        <taxon>Eubacteriales</taxon>
        <taxon>Oscillospiraceae</taxon>
        <taxon>Ruminococcus</taxon>
    </lineage>
</organism>
<evidence type="ECO:0000313" key="6">
    <source>
        <dbReference type="Proteomes" id="UP000245720"/>
    </source>
</evidence>
<feature type="domain" description="4'-phosphopantetheinyl transferase N-terminal" evidence="4">
    <location>
        <begin position="19"/>
        <end position="98"/>
    </location>
</feature>
<dbReference type="EMBL" id="QGDI01000005">
    <property type="protein sequence ID" value="PWJ13011.1"/>
    <property type="molecule type" value="Genomic_DNA"/>
</dbReference>
<dbReference type="GO" id="GO:0008897">
    <property type="term" value="F:holo-[acyl-carrier-protein] synthase activity"/>
    <property type="evidence" value="ECO:0007669"/>
    <property type="project" value="InterPro"/>
</dbReference>
<comment type="caution">
    <text evidence="5">The sequence shown here is derived from an EMBL/GenBank/DDBJ whole genome shotgun (WGS) entry which is preliminary data.</text>
</comment>
<accession>A0A315Y160</accession>
<dbReference type="Pfam" id="PF01648">
    <property type="entry name" value="ACPS"/>
    <property type="match status" value="1"/>
</dbReference>
<evidence type="ECO:0000256" key="2">
    <source>
        <dbReference type="ARBA" id="ARBA00022679"/>
    </source>
</evidence>
<keyword evidence="2 5" id="KW-0808">Transferase</keyword>
<dbReference type="AlphaFoldDB" id="A0A315Y160"/>
<evidence type="ECO:0000256" key="1">
    <source>
        <dbReference type="ARBA" id="ARBA00010990"/>
    </source>
</evidence>
<sequence length="228" mass="26194">MIYQGIVNVSAINDFDNVNYLTDCVSAERKNRISKFLRDEDKIRSLAAELLLRHMLSTIYGINVAEIMFGADKYGKPYLIGSELKFNITHSGDYVACAVGDADMGIDIEKISRMELPEVYSVFSGSEREMINALPQDIQADMFYRLWTLKESYVKKTGDGLHCPFDSFSFDLTGDRILLKNSKKTDSENAFFNRKLDGRYWYSVCFPSDERLEDIAEYDLLRVIDAFR</sequence>
<dbReference type="InterPro" id="IPR050559">
    <property type="entry name" value="P-Pant_transferase_sf"/>
</dbReference>
<dbReference type="GO" id="GO:0000287">
    <property type="term" value="F:magnesium ion binding"/>
    <property type="evidence" value="ECO:0007669"/>
    <property type="project" value="InterPro"/>
</dbReference>
<dbReference type="PANTHER" id="PTHR12215:SF10">
    <property type="entry name" value="L-AMINOADIPATE-SEMIALDEHYDE DEHYDROGENASE-PHOSPHOPANTETHEINYL TRANSFERASE"/>
    <property type="match status" value="1"/>
</dbReference>
<dbReference type="InterPro" id="IPR008278">
    <property type="entry name" value="4-PPantetheinyl_Trfase_dom"/>
</dbReference>
<proteinExistence type="inferred from homology"/>
<dbReference type="InterPro" id="IPR037143">
    <property type="entry name" value="4-PPantetheinyl_Trfase_dom_sf"/>
</dbReference>
<dbReference type="Proteomes" id="UP000245720">
    <property type="component" value="Unassembled WGS sequence"/>
</dbReference>
<name>A0A315Y160_RUMFL</name>
<evidence type="ECO:0000259" key="3">
    <source>
        <dbReference type="Pfam" id="PF01648"/>
    </source>
</evidence>
<dbReference type="GO" id="GO:0005829">
    <property type="term" value="C:cytosol"/>
    <property type="evidence" value="ECO:0007669"/>
    <property type="project" value="TreeGrafter"/>
</dbReference>
<dbReference type="OrthoDB" id="9808281at2"/>
<dbReference type="PANTHER" id="PTHR12215">
    <property type="entry name" value="PHOSPHOPANTETHEINE TRANSFERASE"/>
    <property type="match status" value="1"/>
</dbReference>
<dbReference type="Gene3D" id="3.90.470.20">
    <property type="entry name" value="4'-phosphopantetheinyl transferase domain"/>
    <property type="match status" value="2"/>
</dbReference>
<feature type="domain" description="4'-phosphopantetheinyl transferase" evidence="3">
    <location>
        <begin position="104"/>
        <end position="204"/>
    </location>
</feature>
<dbReference type="GO" id="GO:0019878">
    <property type="term" value="P:lysine biosynthetic process via aminoadipic acid"/>
    <property type="evidence" value="ECO:0007669"/>
    <property type="project" value="TreeGrafter"/>
</dbReference>
<dbReference type="SUPFAM" id="SSF56214">
    <property type="entry name" value="4'-phosphopantetheinyl transferase"/>
    <property type="match status" value="2"/>
</dbReference>